<dbReference type="KEGG" id="mox:DAMO_0894"/>
<dbReference type="Proteomes" id="UP000006898">
    <property type="component" value="Chromosome"/>
</dbReference>
<name>D5MM69_METO1</name>
<dbReference type="Pfam" id="PF13414">
    <property type="entry name" value="TPR_11"/>
    <property type="match status" value="1"/>
</dbReference>
<reference evidence="1 2" key="1">
    <citation type="journal article" date="2010" name="Nature">
        <title>Nitrite-driven anaerobic methane oxidation by oxygenic bacteria.</title>
        <authorList>
            <person name="Ettwig K.F."/>
            <person name="Butler M.K."/>
            <person name="Le Paslier D."/>
            <person name="Pelletier E."/>
            <person name="Mangenot S."/>
            <person name="Kuypers M.M.M."/>
            <person name="Schreiber F."/>
            <person name="Dutilh B.E."/>
            <person name="Zedelius J."/>
            <person name="de Beer D."/>
            <person name="Gloerich J."/>
            <person name="Wessels H.J.C.T."/>
            <person name="van Allen T."/>
            <person name="Luesken F."/>
            <person name="Wu M."/>
            <person name="van de Pas-Schoonen K.T."/>
            <person name="Op den Camp H.J.M."/>
            <person name="Janssen-Megens E.M."/>
            <person name="Francoijs K-J."/>
            <person name="Stunnenberg H."/>
            <person name="Weissenbach J."/>
            <person name="Jetten M.S.M."/>
            <person name="Strous M."/>
        </authorList>
    </citation>
    <scope>NUCLEOTIDE SEQUENCE [LARGE SCALE GENOMIC DNA]</scope>
</reference>
<evidence type="ECO:0000313" key="2">
    <source>
        <dbReference type="Proteomes" id="UP000006898"/>
    </source>
</evidence>
<dbReference type="SUPFAM" id="SSF48452">
    <property type="entry name" value="TPR-like"/>
    <property type="match status" value="1"/>
</dbReference>
<gene>
    <name evidence="1" type="ORF">DAMO_0894</name>
</gene>
<dbReference type="InterPro" id="IPR011990">
    <property type="entry name" value="TPR-like_helical_dom_sf"/>
</dbReference>
<dbReference type="Gene3D" id="1.25.40.10">
    <property type="entry name" value="Tetratricopeptide repeat domain"/>
    <property type="match status" value="1"/>
</dbReference>
<sequence>MSVLFALQGASLAREGKSPETERRPPAHLATTADAHYELGVSYHEQMFVNLDQAIAEYEQAIKLRNDFAEAHYHLGLSYHTKAKLGADDKVLYRKALKEYKAYLTLLPKGSLAEKARQNIKAVEQRLR</sequence>
<accession>D5MM69</accession>
<evidence type="ECO:0000313" key="1">
    <source>
        <dbReference type="EMBL" id="CBE67955.1"/>
    </source>
</evidence>
<proteinExistence type="predicted"/>
<dbReference type="STRING" id="671143.DAMO_0894"/>
<organism evidence="1 2">
    <name type="scientific">Methylomirabilis oxygeniifera</name>
    <dbReference type="NCBI Taxonomy" id="671143"/>
    <lineage>
        <taxon>Bacteria</taxon>
        <taxon>Candidatus Methylomirabilota</taxon>
        <taxon>Candidatus Methylomirabilia</taxon>
        <taxon>Candidatus Methylomirabilales</taxon>
        <taxon>Candidatus Methylomirabilaceae</taxon>
        <taxon>Candidatus Methylomirabilis</taxon>
    </lineage>
</organism>
<dbReference type="HOGENOM" id="CLU_1955617_0_0_0"/>
<dbReference type="AlphaFoldDB" id="D5MM69"/>
<protein>
    <submittedName>
        <fullName evidence="1">Uncharacterized protein</fullName>
    </submittedName>
</protein>
<dbReference type="EMBL" id="FP565575">
    <property type="protein sequence ID" value="CBE67955.1"/>
    <property type="molecule type" value="Genomic_DNA"/>
</dbReference>